<name>Q4RZF4_TETNG</name>
<sequence>QKSHSFIRPLSRSVSWTEELMGRLRSNEDSIGGSGEYLVGYRRGCSQSLCPTRRPSSGQVSTCSFHDIFTGQF</sequence>
<organism evidence="1">
    <name type="scientific">Tetraodon nigroviridis</name>
    <name type="common">Spotted green pufferfish</name>
    <name type="synonym">Chelonodon nigroviridis</name>
    <dbReference type="NCBI Taxonomy" id="99883"/>
    <lineage>
        <taxon>Eukaryota</taxon>
        <taxon>Metazoa</taxon>
        <taxon>Chordata</taxon>
        <taxon>Craniata</taxon>
        <taxon>Vertebrata</taxon>
        <taxon>Euteleostomi</taxon>
        <taxon>Actinopterygii</taxon>
        <taxon>Neopterygii</taxon>
        <taxon>Teleostei</taxon>
        <taxon>Neoteleostei</taxon>
        <taxon>Acanthomorphata</taxon>
        <taxon>Eupercaria</taxon>
        <taxon>Tetraodontiformes</taxon>
        <taxon>Tetradontoidea</taxon>
        <taxon>Tetraodontidae</taxon>
        <taxon>Tetraodon</taxon>
    </lineage>
</organism>
<dbReference type="OrthoDB" id="427644at2759"/>
<comment type="caution">
    <text evidence="1">The sequence shown here is derived from an EMBL/GenBank/DDBJ whole genome shotgun (WGS) entry which is preliminary data.</text>
</comment>
<gene>
    <name evidence="1" type="ORF">GSTENG00026510001</name>
</gene>
<dbReference type="KEGG" id="tng:GSTEN00026510G001"/>
<reference evidence="1" key="2">
    <citation type="submission" date="2004-02" db="EMBL/GenBank/DDBJ databases">
        <authorList>
            <consortium name="Genoscope"/>
            <consortium name="Whitehead Institute Centre for Genome Research"/>
        </authorList>
    </citation>
    <scope>NUCLEOTIDE SEQUENCE</scope>
</reference>
<dbReference type="AlphaFoldDB" id="Q4RZF4"/>
<feature type="non-terminal residue" evidence="1">
    <location>
        <position position="1"/>
    </location>
</feature>
<accession>Q4RZF4</accession>
<dbReference type="EMBL" id="CAAE01014933">
    <property type="protein sequence ID" value="CAG06228.1"/>
    <property type="molecule type" value="Genomic_DNA"/>
</dbReference>
<evidence type="ECO:0000313" key="1">
    <source>
        <dbReference type="EMBL" id="CAG06228.1"/>
    </source>
</evidence>
<proteinExistence type="predicted"/>
<protein>
    <submittedName>
        <fullName evidence="1">(spotted green pufferfish) hypothetical protein</fullName>
    </submittedName>
</protein>
<reference evidence="1" key="1">
    <citation type="journal article" date="2004" name="Nature">
        <title>Genome duplication in the teleost fish Tetraodon nigroviridis reveals the early vertebrate proto-karyotype.</title>
        <authorList>
            <person name="Jaillon O."/>
            <person name="Aury J.-M."/>
            <person name="Brunet F."/>
            <person name="Petit J.-L."/>
            <person name="Stange-Thomann N."/>
            <person name="Mauceli E."/>
            <person name="Bouneau L."/>
            <person name="Fischer C."/>
            <person name="Ozouf-Costaz C."/>
            <person name="Bernot A."/>
            <person name="Nicaud S."/>
            <person name="Jaffe D."/>
            <person name="Fisher S."/>
            <person name="Lutfalla G."/>
            <person name="Dossat C."/>
            <person name="Segurens B."/>
            <person name="Dasilva C."/>
            <person name="Salanoubat M."/>
            <person name="Levy M."/>
            <person name="Boudet N."/>
            <person name="Castellano S."/>
            <person name="Anthouard V."/>
            <person name="Jubin C."/>
            <person name="Castelli V."/>
            <person name="Katinka M."/>
            <person name="Vacherie B."/>
            <person name="Biemont C."/>
            <person name="Skalli Z."/>
            <person name="Cattolico L."/>
            <person name="Poulain J."/>
            <person name="De Berardinis V."/>
            <person name="Cruaud C."/>
            <person name="Duprat S."/>
            <person name="Brottier P."/>
            <person name="Coutanceau J.-P."/>
            <person name="Gouzy J."/>
            <person name="Parra G."/>
            <person name="Lardier G."/>
            <person name="Chapple C."/>
            <person name="McKernan K.J."/>
            <person name="McEwan P."/>
            <person name="Bosak S."/>
            <person name="Kellis M."/>
            <person name="Volff J.-N."/>
            <person name="Guigo R."/>
            <person name="Zody M.C."/>
            <person name="Mesirov J."/>
            <person name="Lindblad-Toh K."/>
            <person name="Birren B."/>
            <person name="Nusbaum C."/>
            <person name="Kahn D."/>
            <person name="Robinson-Rechavi M."/>
            <person name="Laudet V."/>
            <person name="Schachter V."/>
            <person name="Quetier F."/>
            <person name="Saurin W."/>
            <person name="Scarpelli C."/>
            <person name="Wincker P."/>
            <person name="Lander E.S."/>
            <person name="Weissenbach J."/>
            <person name="Roest Crollius H."/>
        </authorList>
    </citation>
    <scope>NUCLEOTIDE SEQUENCE [LARGE SCALE GENOMIC DNA]</scope>
</reference>